<dbReference type="SMART" id="SM00233">
    <property type="entry name" value="PH"/>
    <property type="match status" value="1"/>
</dbReference>
<dbReference type="PANTHER" id="PTHR12156:SF5">
    <property type="entry name" value="FI18040P1"/>
    <property type="match status" value="1"/>
</dbReference>
<dbReference type="PANTHER" id="PTHR12156">
    <property type="entry name" value="PLECKSTRIN HOMOLOGY-LIKE DOMAIN, FAMILY B, MEMBER 3"/>
    <property type="match status" value="1"/>
</dbReference>
<dbReference type="Proteomes" id="UP000663833">
    <property type="component" value="Unassembled WGS sequence"/>
</dbReference>
<dbReference type="EMBL" id="CAJOBO010001729">
    <property type="protein sequence ID" value="CAF4404725.1"/>
    <property type="molecule type" value="Genomic_DNA"/>
</dbReference>
<dbReference type="AlphaFoldDB" id="A0A820PFM4"/>
<dbReference type="Gene3D" id="2.30.29.30">
    <property type="entry name" value="Pleckstrin-homology domain (PH domain)/Phosphotyrosine-binding domain (PTB)"/>
    <property type="match status" value="1"/>
</dbReference>
<organism evidence="5 6">
    <name type="scientific">Rotaria socialis</name>
    <dbReference type="NCBI Taxonomy" id="392032"/>
    <lineage>
        <taxon>Eukaryota</taxon>
        <taxon>Metazoa</taxon>
        <taxon>Spiralia</taxon>
        <taxon>Gnathifera</taxon>
        <taxon>Rotifera</taxon>
        <taxon>Eurotatoria</taxon>
        <taxon>Bdelloidea</taxon>
        <taxon>Philodinida</taxon>
        <taxon>Philodinidae</taxon>
        <taxon>Rotaria</taxon>
    </lineage>
</organism>
<dbReference type="Proteomes" id="UP000663851">
    <property type="component" value="Unassembled WGS sequence"/>
</dbReference>
<evidence type="ECO:0000313" key="5">
    <source>
        <dbReference type="EMBL" id="CAF4404725.1"/>
    </source>
</evidence>
<dbReference type="PROSITE" id="PS50003">
    <property type="entry name" value="PH_DOMAIN"/>
    <property type="match status" value="1"/>
</dbReference>
<evidence type="ECO:0000313" key="6">
    <source>
        <dbReference type="Proteomes" id="UP000663851"/>
    </source>
</evidence>
<proteinExistence type="predicted"/>
<sequence>MAESIDWKMDEDDEQPQEESSSRHLLIALEDLLKRSHNSSTLISKIKYQSKSRSVDDLLINRRYRQGKDRDISTNHDTSNNISNTTRVELDLSGIGHDDESNENDLEIQRSRSAPVSPTKIYDKELAAFIECEQQQSIADNFVYNIDLSDDQQTVHQPNSRLAIFFEDDFSLEENNYEPSVSLIHSSINNNCLTITEENEEELEQLQRDDDEEKQQRQQLLLEISENSIPIITLENDNDDQTDTYENDNQMNKREIHDMSNLLSINIDHCENSTERLSTIYETPSPQPEIEEEEEEEEEEIDNNTDDKLVVYDIANVDTSTKSSTIQPKQKSTTSTTLFHLSSTMNRNRIGSCYTDAFFKPCPNLTNVLSASRLCGTTTTTTKITSKVNNPSSILSTSLLTTINDENSSSLPAINAEKNSSFLSPKQQSSSRSSPMLFVTSVDEQPNPVMDHNELPSSQPSSQHIQKMKVFQTSSSSLSDFISPTSTPKSQLPTTTLNEDVLSIHHSLTDCSLLDQMSTLIDENKSKINQISDNPGRKSSCTRRILTNGLLVPHAASNHIARRLQEPLTSIHNNHYSINVKIEETHLSDSSISSVSLSSSDENLFTRSDYSAQQDRINSQKRKASSLKSIDLISHQAPSKILYPIDFDANNMDLSCHKKQSIHINKVPTSDSGIIIDTHPTLKSSSEDDDHNNGIIETNQIKQYEIKYRRTLDDLTTLKKNIVNTESRLNEAMRELEIEQALIEGEHDLVFKQILDASESDQQKIRQLNDNLQLLIERIMAEKNSIRDEIDYTKHILFEFENELHKLEQNYRSSDEKILKTKEIIAVTRKNYEDLEYQLMELEIRCESELEKAEQHFQNEQKFVTQNAQIRQNTLHDLDHEQYIALYQAIMEKEKLQREKQKLKLAFKQKKLEANELEQKIYNAWSNIDGTKRNLYQSTPTYLYRTLNYSDGFSSSRMERKDDHHDNSHEIKDKMTKDKLEKMIILEEQLPERYNKKMNRIEIEQKLATRIEKSDYEVKLREKNRIQERPLTRYLPIRAIGFDLRAHIEGAGHLLNSSHIILTSTSCRGYLHKMGGIKFKTWNRRWFVFDRERRLLFYYQDKTETKLRGCFYFQSVLEVYVDHLQSISLRSPEPREATFIVKTIERPYYLVAPTVELMRIWVDVIITGAEGNTFASV</sequence>
<evidence type="ECO:0000313" key="4">
    <source>
        <dbReference type="EMBL" id="CAF3259844.1"/>
    </source>
</evidence>
<protein>
    <recommendedName>
        <fullName evidence="3">PH domain-containing protein</fullName>
    </recommendedName>
</protein>
<feature type="compositionally biased region" description="Polar residues" evidence="2">
    <location>
        <begin position="455"/>
        <end position="466"/>
    </location>
</feature>
<feature type="compositionally biased region" description="Acidic residues" evidence="2">
    <location>
        <begin position="289"/>
        <end position="304"/>
    </location>
</feature>
<feature type="region of interest" description="Disordered" evidence="2">
    <location>
        <begin position="1"/>
        <end position="22"/>
    </location>
</feature>
<evidence type="ECO:0000256" key="1">
    <source>
        <dbReference type="SAM" id="Coils"/>
    </source>
</evidence>
<dbReference type="InterPro" id="IPR052212">
    <property type="entry name" value="PH-like_domain"/>
</dbReference>
<dbReference type="InterPro" id="IPR001849">
    <property type="entry name" value="PH_domain"/>
</dbReference>
<dbReference type="InterPro" id="IPR011993">
    <property type="entry name" value="PH-like_dom_sf"/>
</dbReference>
<keyword evidence="1" id="KW-0175">Coiled coil</keyword>
<evidence type="ECO:0000256" key="2">
    <source>
        <dbReference type="SAM" id="MobiDB-lite"/>
    </source>
</evidence>
<feature type="region of interest" description="Disordered" evidence="2">
    <location>
        <begin position="445"/>
        <end position="466"/>
    </location>
</feature>
<reference evidence="5" key="1">
    <citation type="submission" date="2021-02" db="EMBL/GenBank/DDBJ databases">
        <authorList>
            <person name="Nowell W R."/>
        </authorList>
    </citation>
    <scope>NUCLEOTIDE SEQUENCE</scope>
</reference>
<dbReference type="SUPFAM" id="SSF50729">
    <property type="entry name" value="PH domain-like"/>
    <property type="match status" value="1"/>
</dbReference>
<dbReference type="EMBL" id="CAJNYD010000446">
    <property type="protein sequence ID" value="CAF3259844.1"/>
    <property type="molecule type" value="Genomic_DNA"/>
</dbReference>
<name>A0A820PFM4_9BILA</name>
<evidence type="ECO:0000259" key="3">
    <source>
        <dbReference type="PROSITE" id="PS50003"/>
    </source>
</evidence>
<comment type="caution">
    <text evidence="5">The sequence shown here is derived from an EMBL/GenBank/DDBJ whole genome shotgun (WGS) entry which is preliminary data.</text>
</comment>
<feature type="coiled-coil region" evidence="1">
    <location>
        <begin position="196"/>
        <end position="223"/>
    </location>
</feature>
<feature type="region of interest" description="Disordered" evidence="2">
    <location>
        <begin position="281"/>
        <end position="305"/>
    </location>
</feature>
<feature type="coiled-coil region" evidence="1">
    <location>
        <begin position="701"/>
        <end position="852"/>
    </location>
</feature>
<dbReference type="Pfam" id="PF00169">
    <property type="entry name" value="PH"/>
    <property type="match status" value="1"/>
</dbReference>
<feature type="coiled-coil region" evidence="1">
    <location>
        <begin position="886"/>
        <end position="920"/>
    </location>
</feature>
<accession>A0A820PFM4</accession>
<feature type="domain" description="PH" evidence="3">
    <location>
        <begin position="1064"/>
        <end position="1170"/>
    </location>
</feature>
<gene>
    <name evidence="5" type="ORF">HFQ381_LOCUS20347</name>
    <name evidence="4" type="ORF">LUA448_LOCUS5327</name>
</gene>